<keyword evidence="2" id="KW-0812">Transmembrane</keyword>
<protein>
    <submittedName>
        <fullName evidence="3">Uncharacterized protein</fullName>
    </submittedName>
</protein>
<dbReference type="eggNOG" id="ENOG502SG6B">
    <property type="taxonomic scope" value="Eukaryota"/>
</dbReference>
<dbReference type="AlphaFoldDB" id="W2RR57"/>
<dbReference type="VEuPathDB" id="FungiDB:HMPREF1541_07033"/>
<sequence length="180" mass="19711">MAPTKPEPALLHDQTPPRLSFENNNEALDTTGHTRPKSEFNPCANAKISSPFYLYNHDSPRPSENKPRPSINITVQDLEQGLTPMSTNATPAVIREKQGSVDSGKLRNGSWRLNLGKKQSHCMTKPKVSRWKAMSQKQRLAIKLAFAVLLIGLIIGLAVGLTKALGGGVWKSNNSTSEIN</sequence>
<keyword evidence="2" id="KW-0472">Membrane</keyword>
<dbReference type="InParanoid" id="W2RR57"/>
<keyword evidence="4" id="KW-1185">Reference proteome</keyword>
<feature type="region of interest" description="Disordered" evidence="1">
    <location>
        <begin position="1"/>
        <end position="43"/>
    </location>
</feature>
<evidence type="ECO:0000313" key="3">
    <source>
        <dbReference type="EMBL" id="ETN38991.1"/>
    </source>
</evidence>
<dbReference type="GeneID" id="19974372"/>
<dbReference type="EMBL" id="KB822722">
    <property type="protein sequence ID" value="ETN38991.1"/>
    <property type="molecule type" value="Genomic_DNA"/>
</dbReference>
<evidence type="ECO:0000256" key="1">
    <source>
        <dbReference type="SAM" id="MobiDB-lite"/>
    </source>
</evidence>
<dbReference type="Proteomes" id="UP000030752">
    <property type="component" value="Unassembled WGS sequence"/>
</dbReference>
<dbReference type="OrthoDB" id="5387214at2759"/>
<evidence type="ECO:0000256" key="2">
    <source>
        <dbReference type="SAM" id="Phobius"/>
    </source>
</evidence>
<accession>W2RR57</accession>
<feature type="transmembrane region" description="Helical" evidence="2">
    <location>
        <begin position="140"/>
        <end position="161"/>
    </location>
</feature>
<gene>
    <name evidence="3" type="ORF">HMPREF1541_07033</name>
</gene>
<evidence type="ECO:0000313" key="4">
    <source>
        <dbReference type="Proteomes" id="UP000030752"/>
    </source>
</evidence>
<proteinExistence type="predicted"/>
<dbReference type="RefSeq" id="XP_008719580.1">
    <property type="nucleotide sequence ID" value="XM_008721358.1"/>
</dbReference>
<keyword evidence="2" id="KW-1133">Transmembrane helix</keyword>
<reference evidence="3 4" key="1">
    <citation type="submission" date="2013-03" db="EMBL/GenBank/DDBJ databases">
        <title>The Genome Sequence of Phialophora europaea CBS 101466.</title>
        <authorList>
            <consortium name="The Broad Institute Genomics Platform"/>
            <person name="Cuomo C."/>
            <person name="de Hoog S."/>
            <person name="Gorbushina A."/>
            <person name="Walker B."/>
            <person name="Young S.K."/>
            <person name="Zeng Q."/>
            <person name="Gargeya S."/>
            <person name="Fitzgerald M."/>
            <person name="Haas B."/>
            <person name="Abouelleil A."/>
            <person name="Allen A.W."/>
            <person name="Alvarado L."/>
            <person name="Arachchi H.M."/>
            <person name="Berlin A.M."/>
            <person name="Chapman S.B."/>
            <person name="Gainer-Dewar J."/>
            <person name="Goldberg J."/>
            <person name="Griggs A."/>
            <person name="Gujja S."/>
            <person name="Hansen M."/>
            <person name="Howarth C."/>
            <person name="Imamovic A."/>
            <person name="Ireland A."/>
            <person name="Larimer J."/>
            <person name="McCowan C."/>
            <person name="Murphy C."/>
            <person name="Pearson M."/>
            <person name="Poon T.W."/>
            <person name="Priest M."/>
            <person name="Roberts A."/>
            <person name="Saif S."/>
            <person name="Shea T."/>
            <person name="Sisk P."/>
            <person name="Sykes S."/>
            <person name="Wortman J."/>
            <person name="Nusbaum C."/>
            <person name="Birren B."/>
        </authorList>
    </citation>
    <scope>NUCLEOTIDE SEQUENCE [LARGE SCALE GENOMIC DNA]</scope>
    <source>
        <strain evidence="3 4">CBS 101466</strain>
    </source>
</reference>
<dbReference type="HOGENOM" id="CLU_113795_0_0_1"/>
<name>W2RR57_CYPE1</name>
<organism evidence="3 4">
    <name type="scientific">Cyphellophora europaea (strain CBS 101466)</name>
    <name type="common">Phialophora europaea</name>
    <dbReference type="NCBI Taxonomy" id="1220924"/>
    <lineage>
        <taxon>Eukaryota</taxon>
        <taxon>Fungi</taxon>
        <taxon>Dikarya</taxon>
        <taxon>Ascomycota</taxon>
        <taxon>Pezizomycotina</taxon>
        <taxon>Eurotiomycetes</taxon>
        <taxon>Chaetothyriomycetidae</taxon>
        <taxon>Chaetothyriales</taxon>
        <taxon>Cyphellophoraceae</taxon>
        <taxon>Cyphellophora</taxon>
    </lineage>
</organism>
<feature type="compositionally biased region" description="Polar residues" evidence="1">
    <location>
        <begin position="21"/>
        <end position="33"/>
    </location>
</feature>